<protein>
    <submittedName>
        <fullName evidence="1">Uncharacterized protein</fullName>
    </submittedName>
</protein>
<organism evidence="1 2">
    <name type="scientific">Linnemannia elongata AG-77</name>
    <dbReference type="NCBI Taxonomy" id="1314771"/>
    <lineage>
        <taxon>Eukaryota</taxon>
        <taxon>Fungi</taxon>
        <taxon>Fungi incertae sedis</taxon>
        <taxon>Mucoromycota</taxon>
        <taxon>Mortierellomycotina</taxon>
        <taxon>Mortierellomycetes</taxon>
        <taxon>Mortierellales</taxon>
        <taxon>Mortierellaceae</taxon>
        <taxon>Linnemannia</taxon>
    </lineage>
</organism>
<dbReference type="PROSITE" id="PS51257">
    <property type="entry name" value="PROKAR_LIPOPROTEIN"/>
    <property type="match status" value="1"/>
</dbReference>
<sequence length="99" mass="11444">MKRRTRQSTKKNEGSLPYHFFPSLHGPWSMGCQQSPRNAPAYIQCYPPPLFFDCLCCAWSTFPFAYLFARVQFFISLDPLIHSLSLISSRVVSQRLDLP</sequence>
<reference evidence="1 2" key="1">
    <citation type="submission" date="2016-05" db="EMBL/GenBank/DDBJ databases">
        <title>Genome sequencing reveals origins of a unique bacterial endosymbiosis in the earliest lineages of terrestrial Fungi.</title>
        <authorList>
            <consortium name="DOE Joint Genome Institute"/>
            <person name="Uehling J."/>
            <person name="Gryganskyi A."/>
            <person name="Hameed K."/>
            <person name="Tschaplinski T."/>
            <person name="Misztal P."/>
            <person name="Wu S."/>
            <person name="Desiro A."/>
            <person name="Vande Pol N."/>
            <person name="Du Z.-Y."/>
            <person name="Zienkiewicz A."/>
            <person name="Zienkiewicz K."/>
            <person name="Morin E."/>
            <person name="Tisserant E."/>
            <person name="Splivallo R."/>
            <person name="Hainaut M."/>
            <person name="Henrissat B."/>
            <person name="Ohm R."/>
            <person name="Kuo A."/>
            <person name="Yan J."/>
            <person name="Lipzen A."/>
            <person name="Nolan M."/>
            <person name="Labutti K."/>
            <person name="Barry K."/>
            <person name="Goldstein A."/>
            <person name="Labbe J."/>
            <person name="Schadt C."/>
            <person name="Tuskan G."/>
            <person name="Grigoriev I."/>
            <person name="Martin F."/>
            <person name="Vilgalys R."/>
            <person name="Bonito G."/>
        </authorList>
    </citation>
    <scope>NUCLEOTIDE SEQUENCE [LARGE SCALE GENOMIC DNA]</scope>
    <source>
        <strain evidence="1 2">AG-77</strain>
    </source>
</reference>
<dbReference type="EMBL" id="KV442019">
    <property type="protein sequence ID" value="OAQ33871.1"/>
    <property type="molecule type" value="Genomic_DNA"/>
</dbReference>
<evidence type="ECO:0000313" key="1">
    <source>
        <dbReference type="EMBL" id="OAQ33871.1"/>
    </source>
</evidence>
<dbReference type="AlphaFoldDB" id="A0A197KB08"/>
<keyword evidence="2" id="KW-1185">Reference proteome</keyword>
<proteinExistence type="predicted"/>
<name>A0A197KB08_9FUNG</name>
<accession>A0A197KB08</accession>
<dbReference type="Proteomes" id="UP000078512">
    <property type="component" value="Unassembled WGS sequence"/>
</dbReference>
<evidence type="ECO:0000313" key="2">
    <source>
        <dbReference type="Proteomes" id="UP000078512"/>
    </source>
</evidence>
<gene>
    <name evidence="1" type="ORF">K457DRAFT_183449</name>
</gene>